<reference evidence="1 2" key="1">
    <citation type="submission" date="2016-03" db="EMBL/GenBank/DDBJ databases">
        <authorList>
            <consortium name="Pathogen Informatics"/>
        </authorList>
    </citation>
    <scope>NUCLEOTIDE SEQUENCE [LARGE SCALE GENOMIC DNA]</scope>
    <source>
        <strain evidence="2">e552</strain>
    </source>
</reference>
<proteinExistence type="predicted"/>
<evidence type="ECO:0000313" key="2">
    <source>
        <dbReference type="Proteomes" id="UP000077295"/>
    </source>
</evidence>
<accession>A0ABD7L4Z6</accession>
<evidence type="ECO:0000313" key="1">
    <source>
        <dbReference type="EMBL" id="SAF08079.1"/>
    </source>
</evidence>
<dbReference type="Pfam" id="PF06986">
    <property type="entry name" value="F_T4SS_TraN"/>
    <property type="match status" value="1"/>
</dbReference>
<dbReference type="Proteomes" id="UP000077295">
    <property type="component" value="Unassembled WGS sequence"/>
</dbReference>
<comment type="caution">
    <text evidence="1">The sequence shown here is derived from an EMBL/GenBank/DDBJ whole genome shotgun (WGS) entry which is preliminary data.</text>
</comment>
<organism evidence="1 2">
    <name type="scientific">Enterobacter hormaechei</name>
    <dbReference type="NCBI Taxonomy" id="158836"/>
    <lineage>
        <taxon>Bacteria</taxon>
        <taxon>Pseudomonadati</taxon>
        <taxon>Pseudomonadota</taxon>
        <taxon>Gammaproteobacteria</taxon>
        <taxon>Enterobacterales</taxon>
        <taxon>Enterobacteriaceae</taxon>
        <taxon>Enterobacter</taxon>
        <taxon>Enterobacter cloacae complex</taxon>
    </lineage>
</organism>
<dbReference type="InterPro" id="IPR014121">
    <property type="entry name" value="TraN_Ftype"/>
</dbReference>
<name>A0ABD7L4Z6_9ENTR</name>
<dbReference type="RefSeq" id="WP_063840919.1">
    <property type="nucleotide sequence ID" value="NZ_CP163060.1"/>
</dbReference>
<dbReference type="EMBL" id="FKEV01000020">
    <property type="protein sequence ID" value="SAF08079.1"/>
    <property type="molecule type" value="Genomic_DNA"/>
</dbReference>
<sequence length="631" mass="66989">MEMLRKFISSILILCQLVMLIGILPAKAANPIATNFVCGQDLNNNGYLGDEGEYQACQTATINHSTAANSYCLPGYTMQANGACMKYEYAPLGSQCPNGYFIQNGRCVQESLLQAQGYCPSGYVMVGNGCQSYTYTAPTQTCPAGSFIQNGRCITQQQIQPTVSCPNVGGKQWAYDGAGKCVMPSAIMQVPGGGRCTNVPAGYQLAECRITMQGPAQFWTTVVYAQYLCSAGSMVNGSCVVNADAGAVQLTCPSGTVLEGGQCKHTSTTNLNYLCSTGTLVNGNQCKVVSDAGPVQAVCQSGYVIQNGQCVKSTSSSTQYSCSQGTLSGTNCVWNTSENYCPIGVNQSCLNNNGGASCSPNKCIDVSVNKPVDEGNIDGSMLVNDGKKSDDGVCMDQLFIFSGRAQDCKLAGVDTAFKNCCKSEGKVFTDSVGALGNISTAASTISKVYGAAQEAYTYYTVAMQATGDAAVASSMAAQGFGDAMLVAFDPTSLAISVAIYFAMQYLMKACDQTSMETAMQAGSGYCHEVGTYCKKKIPLLGCVQKATSYCCFNSKLARIIHEQGRPQLKNFSGWGDSGSPQCRGFTPDEFAAINFAEIDLSEYVEDMVKKATDEIQKDVNQITQDFYEKTN</sequence>
<dbReference type="AlphaFoldDB" id="A0ABD7L4Z6"/>
<protein>
    <submittedName>
        <fullName evidence="1">Conjugative transfer protein</fullName>
    </submittedName>
</protein>
<gene>
    <name evidence="1" type="ORF">SAMEA2273187_04174</name>
</gene>